<name>A0A955J1X3_UNCKA</name>
<reference evidence="1" key="2">
    <citation type="journal article" date="2021" name="Microbiome">
        <title>Successional dynamics and alternative stable states in a saline activated sludge microbial community over 9 years.</title>
        <authorList>
            <person name="Wang Y."/>
            <person name="Ye J."/>
            <person name="Ju F."/>
            <person name="Liu L."/>
            <person name="Boyd J.A."/>
            <person name="Deng Y."/>
            <person name="Parks D.H."/>
            <person name="Jiang X."/>
            <person name="Yin X."/>
            <person name="Woodcroft B.J."/>
            <person name="Tyson G.W."/>
            <person name="Hugenholtz P."/>
            <person name="Polz M.F."/>
            <person name="Zhang T."/>
        </authorList>
    </citation>
    <scope>NUCLEOTIDE SEQUENCE</scope>
    <source>
        <strain evidence="1">HKST-UBA79</strain>
    </source>
</reference>
<reference evidence="1" key="1">
    <citation type="submission" date="2020-04" db="EMBL/GenBank/DDBJ databases">
        <authorList>
            <person name="Zhang T."/>
        </authorList>
    </citation>
    <scope>NUCLEOTIDE SEQUENCE</scope>
    <source>
        <strain evidence="1">HKST-UBA79</strain>
    </source>
</reference>
<evidence type="ECO:0000313" key="2">
    <source>
        <dbReference type="Proteomes" id="UP000740557"/>
    </source>
</evidence>
<dbReference type="AlphaFoldDB" id="A0A955J1X3"/>
<comment type="caution">
    <text evidence="1">The sequence shown here is derived from an EMBL/GenBank/DDBJ whole genome shotgun (WGS) entry which is preliminary data.</text>
</comment>
<sequence length="167" mass="18981">MSHNELIEQDISSLSETQQTYLREIATYDFQRDVEPVDTLIAKYIAEIEARSNTKEDDFQEVLIAVGGLYKAGAAYENALALSPNHLERFHEPQKEIEKGRLQAVGSIYTQEMHLHEKRMMTSARYAQTYNELEVLVNVIVGANKNTKDVTKGMVQESIVTNFIANK</sequence>
<dbReference type="EMBL" id="JAGQNX010000096">
    <property type="protein sequence ID" value="MCA9308494.1"/>
    <property type="molecule type" value="Genomic_DNA"/>
</dbReference>
<evidence type="ECO:0000313" key="1">
    <source>
        <dbReference type="EMBL" id="MCA9308494.1"/>
    </source>
</evidence>
<gene>
    <name evidence="1" type="ORF">KC980_03200</name>
</gene>
<accession>A0A955J1X3</accession>
<protein>
    <submittedName>
        <fullName evidence="1">Uncharacterized protein</fullName>
    </submittedName>
</protein>
<organism evidence="1 2">
    <name type="scientific">candidate division WWE3 bacterium</name>
    <dbReference type="NCBI Taxonomy" id="2053526"/>
    <lineage>
        <taxon>Bacteria</taxon>
        <taxon>Katanobacteria</taxon>
    </lineage>
</organism>
<proteinExistence type="predicted"/>
<dbReference type="Proteomes" id="UP000740557">
    <property type="component" value="Unassembled WGS sequence"/>
</dbReference>